<comment type="caution">
    <text evidence="5">The sequence shown here is derived from an EMBL/GenBank/DDBJ whole genome shotgun (WGS) entry which is preliminary data.</text>
</comment>
<dbReference type="PANTHER" id="PTHR15350:SF5">
    <property type="entry name" value="COP9 SIGNALOSOME COMPLEX SUBUNIT 7"/>
    <property type="match status" value="1"/>
</dbReference>
<dbReference type="SMART" id="SM00088">
    <property type="entry name" value="PINT"/>
    <property type="match status" value="1"/>
</dbReference>
<keyword evidence="2" id="KW-0736">Signalosome</keyword>
<comment type="similarity">
    <text evidence="1">Belongs to the CSN7/EIF3M family. CSN7 subfamily.</text>
</comment>
<keyword evidence="7" id="KW-1185">Reference proteome</keyword>
<proteinExistence type="inferred from homology"/>
<evidence type="ECO:0000313" key="7">
    <source>
        <dbReference type="Proteomes" id="UP000317494"/>
    </source>
</evidence>
<name>A0A507CY64_9FUNG</name>
<sequence length="287" mass="32245">MAEAVLVASTSHRVEQFLLLAKGTKGGACVKLIGDVLGAYGVYVFGEFLDMQNVRELAANSEFEPYHRLLCIFAYGTYQDYKENASSLPPLSPTQLQKLKHLSLVTLSEQTRSLKYEQLQQYLDIDSIRELEDLIIDAIYNGVIKGKLDQKKSSLEVEYAMGRDLRPAGQSAAILSLLSNWIATSETLLKALDEKVLEINVSNAAYKADKEEWEKNLEKMKADLKAQGPPTGRSKVGSGEDFDAFRFMSPSIDDRDRDFMDFTPDDAGRRQSKRVPKSSAGRFRERR</sequence>
<dbReference type="AlphaFoldDB" id="A0A507CY64"/>
<dbReference type="OrthoDB" id="10265275at2759"/>
<evidence type="ECO:0000256" key="1">
    <source>
        <dbReference type="ARBA" id="ARBA00008482"/>
    </source>
</evidence>
<organism evidence="5 8">
    <name type="scientific">Synchytrium endobioticum</name>
    <dbReference type="NCBI Taxonomy" id="286115"/>
    <lineage>
        <taxon>Eukaryota</taxon>
        <taxon>Fungi</taxon>
        <taxon>Fungi incertae sedis</taxon>
        <taxon>Chytridiomycota</taxon>
        <taxon>Chytridiomycota incertae sedis</taxon>
        <taxon>Chytridiomycetes</taxon>
        <taxon>Synchytriales</taxon>
        <taxon>Synchytriaceae</taxon>
        <taxon>Synchytrium</taxon>
    </lineage>
</organism>
<evidence type="ECO:0000256" key="3">
    <source>
        <dbReference type="SAM" id="MobiDB-lite"/>
    </source>
</evidence>
<feature type="domain" description="PCI" evidence="4">
    <location>
        <begin position="1"/>
        <end position="162"/>
    </location>
</feature>
<dbReference type="Proteomes" id="UP000320475">
    <property type="component" value="Unassembled WGS sequence"/>
</dbReference>
<dbReference type="Proteomes" id="UP000317494">
    <property type="component" value="Unassembled WGS sequence"/>
</dbReference>
<dbReference type="STRING" id="286115.A0A507CY64"/>
<feature type="region of interest" description="Disordered" evidence="3">
    <location>
        <begin position="248"/>
        <end position="287"/>
    </location>
</feature>
<protein>
    <recommendedName>
        <fullName evidence="4">PCI domain-containing protein</fullName>
    </recommendedName>
</protein>
<dbReference type="InterPro" id="IPR000717">
    <property type="entry name" value="PCI_dom"/>
</dbReference>
<evidence type="ECO:0000313" key="6">
    <source>
        <dbReference type="EMBL" id="TPX47845.1"/>
    </source>
</evidence>
<dbReference type="EMBL" id="QEAM01000200">
    <property type="protein sequence ID" value="TPX44048.1"/>
    <property type="molecule type" value="Genomic_DNA"/>
</dbReference>
<dbReference type="Pfam" id="PF01399">
    <property type="entry name" value="PCI"/>
    <property type="match status" value="1"/>
</dbReference>
<dbReference type="PROSITE" id="PS50250">
    <property type="entry name" value="PCI"/>
    <property type="match status" value="1"/>
</dbReference>
<dbReference type="EMBL" id="QEAN01000109">
    <property type="protein sequence ID" value="TPX47845.1"/>
    <property type="molecule type" value="Genomic_DNA"/>
</dbReference>
<feature type="region of interest" description="Disordered" evidence="3">
    <location>
        <begin position="223"/>
        <end position="242"/>
    </location>
</feature>
<dbReference type="Pfam" id="PF22061">
    <property type="entry name" value="CSN7_HB_subdom"/>
    <property type="match status" value="1"/>
</dbReference>
<dbReference type="VEuPathDB" id="FungiDB:SeMB42_g03184"/>
<dbReference type="PANTHER" id="PTHR15350">
    <property type="entry name" value="COP9 SIGNALOSOME COMPLEX SUBUNIT 7/DENDRITIC CELL PROTEIN GA17"/>
    <property type="match status" value="1"/>
</dbReference>
<evidence type="ECO:0000313" key="5">
    <source>
        <dbReference type="EMBL" id="TPX44048.1"/>
    </source>
</evidence>
<gene>
    <name evidence="5" type="ORF">SeLEV6574_g04739</name>
    <name evidence="6" type="ORF">SeMB42_g03184</name>
</gene>
<accession>A0A507CY64</accession>
<evidence type="ECO:0000256" key="2">
    <source>
        <dbReference type="ARBA" id="ARBA00022790"/>
    </source>
</evidence>
<dbReference type="GO" id="GO:0008180">
    <property type="term" value="C:COP9 signalosome"/>
    <property type="evidence" value="ECO:0007669"/>
    <property type="project" value="UniProtKB-KW"/>
</dbReference>
<evidence type="ECO:0000313" key="8">
    <source>
        <dbReference type="Proteomes" id="UP000320475"/>
    </source>
</evidence>
<dbReference type="InterPro" id="IPR045237">
    <property type="entry name" value="COPS7/eIF3m"/>
</dbReference>
<reference evidence="7 8" key="1">
    <citation type="journal article" date="2019" name="Sci. Rep.">
        <title>Comparative genomics of chytrid fungi reveal insights into the obligate biotrophic and pathogenic lifestyle of Synchytrium endobioticum.</title>
        <authorList>
            <person name="van de Vossenberg B.T.L.H."/>
            <person name="Warris S."/>
            <person name="Nguyen H.D.T."/>
            <person name="van Gent-Pelzer M.P.E."/>
            <person name="Joly D.L."/>
            <person name="van de Geest H.C."/>
            <person name="Bonants P.J.M."/>
            <person name="Smith D.S."/>
            <person name="Levesque C.A."/>
            <person name="van der Lee T.A.J."/>
        </authorList>
    </citation>
    <scope>NUCLEOTIDE SEQUENCE [LARGE SCALE GENOMIC DNA]</scope>
    <source>
        <strain evidence="5 8">LEV6574</strain>
        <strain evidence="6 7">MB42</strain>
    </source>
</reference>
<evidence type="ECO:0000259" key="4">
    <source>
        <dbReference type="PROSITE" id="PS50250"/>
    </source>
</evidence>